<feature type="transmembrane region" description="Helical" evidence="1">
    <location>
        <begin position="95"/>
        <end position="113"/>
    </location>
</feature>
<keyword evidence="1" id="KW-0472">Membrane</keyword>
<comment type="caution">
    <text evidence="2">The sequence shown here is derived from an EMBL/GenBank/DDBJ whole genome shotgun (WGS) entry which is preliminary data.</text>
</comment>
<feature type="transmembrane region" description="Helical" evidence="1">
    <location>
        <begin position="45"/>
        <end position="66"/>
    </location>
</feature>
<accession>A0ABV5Z5G1</accession>
<organism evidence="2 3">
    <name type="scientific">Salinicoccus siamensis</name>
    <dbReference type="NCBI Taxonomy" id="381830"/>
    <lineage>
        <taxon>Bacteria</taxon>
        <taxon>Bacillati</taxon>
        <taxon>Bacillota</taxon>
        <taxon>Bacilli</taxon>
        <taxon>Bacillales</taxon>
        <taxon>Staphylococcaceae</taxon>
        <taxon>Salinicoccus</taxon>
    </lineage>
</organism>
<proteinExistence type="predicted"/>
<sequence length="128" mass="14834">MTSGRYEVWKVIWDNRQFFGEGHAYIEFTELLHAHNIFLDTVGRYGLGAAILLALILCITFLLAFIKGMFNTAIYLAVFTMVGMFEYNYLFMFTYFSPIILLFLLFSRIITVYEESGAKLHDESADIK</sequence>
<reference evidence="2 3" key="1">
    <citation type="submission" date="2024-09" db="EMBL/GenBank/DDBJ databases">
        <authorList>
            <person name="Sun Q."/>
            <person name="Mori K."/>
        </authorList>
    </citation>
    <scope>NUCLEOTIDE SEQUENCE [LARGE SCALE GENOMIC DNA]</scope>
    <source>
        <strain evidence="2 3">JCM 12822</strain>
    </source>
</reference>
<gene>
    <name evidence="2" type="ORF">ACFFLE_03865</name>
</gene>
<evidence type="ECO:0000256" key="1">
    <source>
        <dbReference type="SAM" id="Phobius"/>
    </source>
</evidence>
<dbReference type="EMBL" id="JBHMAH010000010">
    <property type="protein sequence ID" value="MFB9860242.1"/>
    <property type="molecule type" value="Genomic_DNA"/>
</dbReference>
<dbReference type="Proteomes" id="UP001589740">
    <property type="component" value="Unassembled WGS sequence"/>
</dbReference>
<dbReference type="RefSeq" id="WP_380569837.1">
    <property type="nucleotide sequence ID" value="NZ_JBHMAH010000010.1"/>
</dbReference>
<name>A0ABV5Z5G1_9STAP</name>
<evidence type="ECO:0008006" key="4">
    <source>
        <dbReference type="Google" id="ProtNLM"/>
    </source>
</evidence>
<evidence type="ECO:0000313" key="3">
    <source>
        <dbReference type="Proteomes" id="UP001589740"/>
    </source>
</evidence>
<keyword evidence="1" id="KW-1133">Transmembrane helix</keyword>
<evidence type="ECO:0000313" key="2">
    <source>
        <dbReference type="EMBL" id="MFB9860242.1"/>
    </source>
</evidence>
<keyword evidence="1" id="KW-0812">Transmembrane</keyword>
<keyword evidence="3" id="KW-1185">Reference proteome</keyword>
<protein>
    <recommendedName>
        <fullName evidence="4">O-antigen ligase-like membrane protein</fullName>
    </recommendedName>
</protein>